<comment type="caution">
    <text evidence="1">The sequence shown here is derived from an EMBL/GenBank/DDBJ whole genome shotgun (WGS) entry which is preliminary data.</text>
</comment>
<dbReference type="EMBL" id="NMUH01001258">
    <property type="protein sequence ID" value="MQL90598.1"/>
    <property type="molecule type" value="Genomic_DNA"/>
</dbReference>
<accession>A0A843V3K2</accession>
<reference evidence="1" key="1">
    <citation type="submission" date="2017-07" db="EMBL/GenBank/DDBJ databases">
        <title>Taro Niue Genome Assembly and Annotation.</title>
        <authorList>
            <person name="Atibalentja N."/>
            <person name="Keating K."/>
            <person name="Fields C.J."/>
        </authorList>
    </citation>
    <scope>NUCLEOTIDE SEQUENCE</scope>
    <source>
        <strain evidence="1">Niue_2</strain>
        <tissue evidence="1">Leaf</tissue>
    </source>
</reference>
<name>A0A843V3K2_COLES</name>
<organism evidence="1 2">
    <name type="scientific">Colocasia esculenta</name>
    <name type="common">Wild taro</name>
    <name type="synonym">Arum esculentum</name>
    <dbReference type="NCBI Taxonomy" id="4460"/>
    <lineage>
        <taxon>Eukaryota</taxon>
        <taxon>Viridiplantae</taxon>
        <taxon>Streptophyta</taxon>
        <taxon>Embryophyta</taxon>
        <taxon>Tracheophyta</taxon>
        <taxon>Spermatophyta</taxon>
        <taxon>Magnoliopsida</taxon>
        <taxon>Liliopsida</taxon>
        <taxon>Araceae</taxon>
        <taxon>Aroideae</taxon>
        <taxon>Colocasieae</taxon>
        <taxon>Colocasia</taxon>
    </lineage>
</organism>
<proteinExistence type="predicted"/>
<evidence type="ECO:0000313" key="1">
    <source>
        <dbReference type="EMBL" id="MQL90598.1"/>
    </source>
</evidence>
<sequence>MEAKEAPEGMLMAISEVFLGPWESNESGTSNAIKYSGGTVLNSIYANEVDRKLTERASGLSCLRSHGNWIELAPSIQQQELQRSCRMLETRRLVVGNMTPYNWRPMSDRSTSGGALVPGD</sequence>
<keyword evidence="2" id="KW-1185">Reference proteome</keyword>
<gene>
    <name evidence="1" type="ORF">Taro_023209</name>
</gene>
<evidence type="ECO:0000313" key="2">
    <source>
        <dbReference type="Proteomes" id="UP000652761"/>
    </source>
</evidence>
<dbReference type="AlphaFoldDB" id="A0A843V3K2"/>
<dbReference type="Proteomes" id="UP000652761">
    <property type="component" value="Unassembled WGS sequence"/>
</dbReference>
<protein>
    <submittedName>
        <fullName evidence="1">Uncharacterized protein</fullName>
    </submittedName>
</protein>